<dbReference type="OrthoDB" id="10013407at2759"/>
<evidence type="ECO:0000313" key="10">
    <source>
        <dbReference type="EMBL" id="KEZ45340.1"/>
    </source>
</evidence>
<dbReference type="Gene3D" id="3.40.630.10">
    <property type="entry name" value="Zn peptidases"/>
    <property type="match status" value="1"/>
</dbReference>
<dbReference type="PANTHER" id="PTHR12147:SF26">
    <property type="entry name" value="PEPTIDASE M28 DOMAIN-CONTAINING PROTEIN"/>
    <property type="match status" value="1"/>
</dbReference>
<gene>
    <name evidence="10" type="ORF">SAPIO_CDS2153</name>
</gene>
<sequence>MKLSASLALPLFALPTLGKKCFSPNKIERDITTSALKKTLTDLNGIANRNGGNRAFGLPGFKASVDYILEQVQDNLGDQFDTWVQPFNHTFEQTRKISVTGPDGKDVFAITLLYNPPTPKEGFTAALVDTPVNDENGSGCTEADWEGIDATGKIALIKRGVCTLAEKLILARAHGAVAAILYNQDPGTNYSSATLQAENRDKVIPTAVIPLEVGTDWKTRLAAGEELTVTLLVDSIFEDRETWNVIAETKEGDADNVIFLGAHLDSVQAGPGINDDGSGTAGILEIARSFAKQKGIKNKVRFGWWGAEESGLVGSLYYTSQLTAEEADKIRYYFNYDMIGSPNPAYIVYEGEEIGSKKLFDYLEKAGKPAAYGAFGSSSDYVGFLQLGIPSSGLFTGAGDPEDPCYHQACDDIGNIHWDAITLNTKAAGRIAAEFALSLEGIPQRNTSTTPAKNRRGEISLLNWETALAQVQPVLPCSHEHDHDNLF</sequence>
<comment type="caution">
    <text evidence="10">The sequence shown here is derived from an EMBL/GenBank/DDBJ whole genome shotgun (WGS) entry which is preliminary data.</text>
</comment>
<evidence type="ECO:0000256" key="2">
    <source>
        <dbReference type="ARBA" id="ARBA00005634"/>
    </source>
</evidence>
<dbReference type="GeneID" id="27721225"/>
<evidence type="ECO:0000256" key="3">
    <source>
        <dbReference type="ARBA" id="ARBA00022670"/>
    </source>
</evidence>
<evidence type="ECO:0000256" key="6">
    <source>
        <dbReference type="ARBA" id="ARBA00022833"/>
    </source>
</evidence>
<dbReference type="SUPFAM" id="SSF53187">
    <property type="entry name" value="Zn-dependent exopeptidases"/>
    <property type="match status" value="1"/>
</dbReference>
<dbReference type="HOGENOM" id="CLU_024336_1_1_1"/>
<keyword evidence="6 7" id="KW-0862">Zinc</keyword>
<keyword evidence="5 7" id="KW-0378">Hydrolase</keyword>
<dbReference type="InterPro" id="IPR045175">
    <property type="entry name" value="M28_fam"/>
</dbReference>
<feature type="domain" description="Peptidase M28" evidence="9">
    <location>
        <begin position="244"/>
        <end position="426"/>
    </location>
</feature>
<dbReference type="SUPFAM" id="SSF52025">
    <property type="entry name" value="PA domain"/>
    <property type="match status" value="1"/>
</dbReference>
<dbReference type="OMA" id="YWVQASK"/>
<name>A0A084GDC8_PSEDA</name>
<proteinExistence type="inferred from homology"/>
<evidence type="ECO:0000256" key="7">
    <source>
        <dbReference type="RuleBase" id="RU361240"/>
    </source>
</evidence>
<accession>A0A084GDC8</accession>
<dbReference type="InterPro" id="IPR007484">
    <property type="entry name" value="Peptidase_M28"/>
</dbReference>
<dbReference type="VEuPathDB" id="FungiDB:SAPIO_CDS2153"/>
<evidence type="ECO:0000313" key="11">
    <source>
        <dbReference type="Proteomes" id="UP000028545"/>
    </source>
</evidence>
<feature type="chain" id="PRO_5005105840" description="Peptide hydrolase" evidence="7">
    <location>
        <begin position="19"/>
        <end position="487"/>
    </location>
</feature>
<dbReference type="Pfam" id="PF04389">
    <property type="entry name" value="Peptidase_M28"/>
    <property type="match status" value="1"/>
</dbReference>
<evidence type="ECO:0000256" key="1">
    <source>
        <dbReference type="ARBA" id="ARBA00001947"/>
    </source>
</evidence>
<dbReference type="InterPro" id="IPR046450">
    <property type="entry name" value="PA_dom_sf"/>
</dbReference>
<protein>
    <recommendedName>
        <fullName evidence="7">Peptide hydrolase</fullName>
        <ecNumber evidence="7">3.4.-.-</ecNumber>
    </recommendedName>
</protein>
<organism evidence="10 11">
    <name type="scientific">Pseudallescheria apiosperma</name>
    <name type="common">Scedosporium apiospermum</name>
    <dbReference type="NCBI Taxonomy" id="563466"/>
    <lineage>
        <taxon>Eukaryota</taxon>
        <taxon>Fungi</taxon>
        <taxon>Dikarya</taxon>
        <taxon>Ascomycota</taxon>
        <taxon>Pezizomycotina</taxon>
        <taxon>Sordariomycetes</taxon>
        <taxon>Hypocreomycetidae</taxon>
        <taxon>Microascales</taxon>
        <taxon>Microascaceae</taxon>
        <taxon>Scedosporium</taxon>
    </lineage>
</organism>
<dbReference type="PANTHER" id="PTHR12147">
    <property type="entry name" value="METALLOPEPTIDASE M28 FAMILY MEMBER"/>
    <property type="match status" value="1"/>
</dbReference>
<dbReference type="RefSeq" id="XP_016645139.1">
    <property type="nucleotide sequence ID" value="XM_016785261.1"/>
</dbReference>
<feature type="signal peptide" evidence="7">
    <location>
        <begin position="1"/>
        <end position="18"/>
    </location>
</feature>
<feature type="domain" description="PA" evidence="8">
    <location>
        <begin position="124"/>
        <end position="216"/>
    </location>
</feature>
<dbReference type="AlphaFoldDB" id="A0A084GDC8"/>
<comment type="cofactor">
    <cofactor evidence="1">
        <name>Zn(2+)</name>
        <dbReference type="ChEBI" id="CHEBI:29105"/>
    </cofactor>
</comment>
<evidence type="ECO:0000256" key="4">
    <source>
        <dbReference type="ARBA" id="ARBA00022723"/>
    </source>
</evidence>
<dbReference type="CDD" id="cd04816">
    <property type="entry name" value="PA_SaNapH_like"/>
    <property type="match status" value="1"/>
</dbReference>
<evidence type="ECO:0000256" key="5">
    <source>
        <dbReference type="ARBA" id="ARBA00022801"/>
    </source>
</evidence>
<dbReference type="GO" id="GO:0046872">
    <property type="term" value="F:metal ion binding"/>
    <property type="evidence" value="ECO:0007669"/>
    <property type="project" value="UniProtKB-KW"/>
</dbReference>
<dbReference type="GO" id="GO:0006508">
    <property type="term" value="P:proteolysis"/>
    <property type="evidence" value="ECO:0007669"/>
    <property type="project" value="UniProtKB-KW"/>
</dbReference>
<dbReference type="Proteomes" id="UP000028545">
    <property type="component" value="Unassembled WGS sequence"/>
</dbReference>
<reference evidence="10 11" key="1">
    <citation type="journal article" date="2014" name="Genome Announc.">
        <title>Draft genome sequence of the pathogenic fungus Scedosporium apiospermum.</title>
        <authorList>
            <person name="Vandeputte P."/>
            <person name="Ghamrawi S."/>
            <person name="Rechenmann M."/>
            <person name="Iltis A."/>
            <person name="Giraud S."/>
            <person name="Fleury M."/>
            <person name="Thornton C."/>
            <person name="Delhaes L."/>
            <person name="Meyer W."/>
            <person name="Papon N."/>
            <person name="Bouchara J.P."/>
        </authorList>
    </citation>
    <scope>NUCLEOTIDE SEQUENCE [LARGE SCALE GENOMIC DNA]</scope>
    <source>
        <strain evidence="10 11">IHEM 14462</strain>
    </source>
</reference>
<keyword evidence="11" id="KW-1185">Reference proteome</keyword>
<dbReference type="Gene3D" id="3.50.30.30">
    <property type="match status" value="1"/>
</dbReference>
<comment type="similarity">
    <text evidence="2">Belongs to the peptidase M28 family. M28B subfamily.</text>
</comment>
<keyword evidence="4 7" id="KW-0479">Metal-binding</keyword>
<dbReference type="EMBL" id="JOWA01000085">
    <property type="protein sequence ID" value="KEZ45340.1"/>
    <property type="molecule type" value="Genomic_DNA"/>
</dbReference>
<evidence type="ECO:0000259" key="9">
    <source>
        <dbReference type="Pfam" id="PF04389"/>
    </source>
</evidence>
<dbReference type="EC" id="3.4.-.-" evidence="7"/>
<dbReference type="GO" id="GO:0008235">
    <property type="term" value="F:metalloexopeptidase activity"/>
    <property type="evidence" value="ECO:0007669"/>
    <property type="project" value="InterPro"/>
</dbReference>
<keyword evidence="7" id="KW-0732">Signal</keyword>
<dbReference type="InterPro" id="IPR003137">
    <property type="entry name" value="PA_domain"/>
</dbReference>
<dbReference type="Pfam" id="PF02225">
    <property type="entry name" value="PA"/>
    <property type="match status" value="1"/>
</dbReference>
<keyword evidence="3 7" id="KW-0645">Protease</keyword>
<dbReference type="KEGG" id="sapo:SAPIO_CDS2153"/>
<evidence type="ECO:0000259" key="8">
    <source>
        <dbReference type="Pfam" id="PF02225"/>
    </source>
</evidence>